<reference evidence="5" key="1">
    <citation type="journal article" date="2016" name="Nature">
        <title>The genome of the seagrass Zostera marina reveals angiosperm adaptation to the sea.</title>
        <authorList>
            <person name="Olsen J.L."/>
            <person name="Rouze P."/>
            <person name="Verhelst B."/>
            <person name="Lin Y.-C."/>
            <person name="Bayer T."/>
            <person name="Collen J."/>
            <person name="Dattolo E."/>
            <person name="De Paoli E."/>
            <person name="Dittami S."/>
            <person name="Maumus F."/>
            <person name="Michel G."/>
            <person name="Kersting A."/>
            <person name="Lauritano C."/>
            <person name="Lohaus R."/>
            <person name="Toepel M."/>
            <person name="Tonon T."/>
            <person name="Vanneste K."/>
            <person name="Amirebrahimi M."/>
            <person name="Brakel J."/>
            <person name="Bostroem C."/>
            <person name="Chovatia M."/>
            <person name="Grimwood J."/>
            <person name="Jenkins J.W."/>
            <person name="Jueterbock A."/>
            <person name="Mraz A."/>
            <person name="Stam W.T."/>
            <person name="Tice H."/>
            <person name="Bornberg-Bauer E."/>
            <person name="Green P.J."/>
            <person name="Pearson G.A."/>
            <person name="Procaccini G."/>
            <person name="Duarte C.M."/>
            <person name="Schmutz J."/>
            <person name="Reusch T.B.H."/>
            <person name="Van de Peer Y."/>
        </authorList>
    </citation>
    <scope>NUCLEOTIDE SEQUENCE [LARGE SCALE GENOMIC DNA]</scope>
    <source>
        <strain evidence="5">cv. Finnish</strain>
    </source>
</reference>
<comment type="function">
    <text evidence="2">Binds amino acids.</text>
</comment>
<dbReference type="Gene3D" id="3.30.70.260">
    <property type="match status" value="1"/>
</dbReference>
<feature type="domain" description="ACT" evidence="3">
    <location>
        <begin position="329"/>
        <end position="410"/>
    </location>
</feature>
<dbReference type="CDD" id="cd04897">
    <property type="entry name" value="ACT_ACR_3"/>
    <property type="match status" value="1"/>
</dbReference>
<dbReference type="PROSITE" id="PS51671">
    <property type="entry name" value="ACT"/>
    <property type="match status" value="1"/>
</dbReference>
<dbReference type="InterPro" id="IPR040217">
    <property type="entry name" value="ACR1-12"/>
</dbReference>
<evidence type="ECO:0000313" key="5">
    <source>
        <dbReference type="Proteomes" id="UP000036987"/>
    </source>
</evidence>
<gene>
    <name evidence="4" type="ORF">ZOSMA_85G00890</name>
</gene>
<protein>
    <recommendedName>
        <fullName evidence="2">ACT domain-containing protein ACR</fullName>
    </recommendedName>
    <alternativeName>
        <fullName evidence="2">Protein ACT DOMAIN REPEATS</fullName>
    </alternativeName>
</protein>
<dbReference type="InterPro" id="IPR045865">
    <property type="entry name" value="ACT-like_dom_sf"/>
</dbReference>
<dbReference type="EMBL" id="LFYR01002060">
    <property type="protein sequence ID" value="KMZ57522.1"/>
    <property type="molecule type" value="Genomic_DNA"/>
</dbReference>
<evidence type="ECO:0000256" key="1">
    <source>
        <dbReference type="ARBA" id="ARBA00022737"/>
    </source>
</evidence>
<dbReference type="PANTHER" id="PTHR31096">
    <property type="entry name" value="ACT DOMAIN-CONTAINING PROTEIN ACR4-RELATED"/>
    <property type="match status" value="1"/>
</dbReference>
<dbReference type="OMA" id="VINIHCK"/>
<dbReference type="Proteomes" id="UP000036987">
    <property type="component" value="Unassembled WGS sequence"/>
</dbReference>
<evidence type="ECO:0000256" key="2">
    <source>
        <dbReference type="RuleBase" id="RU369043"/>
    </source>
</evidence>
<sequence>MEWPGSLDEYEKLVNRINTPRVVIDNAVCATATLVKVDSARKRGFLLEAIQVLTDLKLSINKAYMSSDGRWFMDVFHVTDQFGYKLTDESVISHIEKSLAATSPTRSGSFSDGLTALELTGTDRLGLLSEVFAVLSDLRCNVVEGKVWTHNGRIASLIAVDPIENSQTINIIETRLQNLLQGQNDIRSAKLAISSLMTVTHAERRLHQMMFEDRDYAHATSTISSGVDEADCESPPPSVSVQNWVDREYSIVNIQCRDRPKLLFDIVCTLTDMDYVVFHGTIDTVGDQARQEFYIRHADNTPISSEAERQRVIQCLQASIERRSSEGIRLELCMPDGHGLLSNVTRTFRENSLYISRADISTEGNIASNVFYVTDAAGRLADQKTIESVREKVGTSCLKVNYTHPSTCTNKPSFEKPSTYNKFSIGGLVSYLGLIRSCS</sequence>
<dbReference type="PANTHER" id="PTHR31096:SF6">
    <property type="entry name" value="ACT DOMAIN-CONTAINING PROTEIN ACR8"/>
    <property type="match status" value="1"/>
</dbReference>
<comment type="caution">
    <text evidence="4">The sequence shown here is derived from an EMBL/GenBank/DDBJ whole genome shotgun (WGS) entry which is preliminary data.</text>
</comment>
<keyword evidence="5" id="KW-1185">Reference proteome</keyword>
<dbReference type="Pfam" id="PF24931">
    <property type="entry name" value="ACT_ACR9_3rd"/>
    <property type="match status" value="1"/>
</dbReference>
<dbReference type="SUPFAM" id="SSF55021">
    <property type="entry name" value="ACT-like"/>
    <property type="match status" value="4"/>
</dbReference>
<accession>A0A0K9NN65</accession>
<evidence type="ECO:0000259" key="3">
    <source>
        <dbReference type="PROSITE" id="PS51671"/>
    </source>
</evidence>
<evidence type="ECO:0000313" key="4">
    <source>
        <dbReference type="EMBL" id="KMZ57522.1"/>
    </source>
</evidence>
<dbReference type="InterPro" id="IPR002912">
    <property type="entry name" value="ACT_dom"/>
</dbReference>
<name>A0A0K9NN65_ZOSMR</name>
<dbReference type="OrthoDB" id="2019938at2759"/>
<keyword evidence="1 2" id="KW-0677">Repeat</keyword>
<dbReference type="AlphaFoldDB" id="A0A0K9NN65"/>
<organism evidence="4 5">
    <name type="scientific">Zostera marina</name>
    <name type="common">Eelgrass</name>
    <dbReference type="NCBI Taxonomy" id="29655"/>
    <lineage>
        <taxon>Eukaryota</taxon>
        <taxon>Viridiplantae</taxon>
        <taxon>Streptophyta</taxon>
        <taxon>Embryophyta</taxon>
        <taxon>Tracheophyta</taxon>
        <taxon>Spermatophyta</taxon>
        <taxon>Magnoliopsida</taxon>
        <taxon>Liliopsida</taxon>
        <taxon>Zosteraceae</taxon>
        <taxon>Zostera</taxon>
    </lineage>
</organism>
<proteinExistence type="predicted"/>
<dbReference type="GO" id="GO:0016597">
    <property type="term" value="F:amino acid binding"/>
    <property type="evidence" value="ECO:0007669"/>
    <property type="project" value="UniProtKB-UniRule"/>
</dbReference>